<feature type="domain" description="PLD phosphodiesterase" evidence="3">
    <location>
        <begin position="642"/>
        <end position="669"/>
    </location>
</feature>
<accession>A0A8C9YIA5</accession>
<dbReference type="RefSeq" id="XP_031135889.1">
    <property type="nucleotide sequence ID" value="XM_031280029.2"/>
</dbReference>
<proteinExistence type="inferred from homology"/>
<dbReference type="InterPro" id="IPR050874">
    <property type="entry name" value="Diverse_PLD-related"/>
</dbReference>
<feature type="region of interest" description="Disordered" evidence="2">
    <location>
        <begin position="1"/>
        <end position="71"/>
    </location>
</feature>
<feature type="compositionally biased region" description="Basic and acidic residues" evidence="2">
    <location>
        <begin position="322"/>
        <end position="331"/>
    </location>
</feature>
<name>A0A8C9YIA5_SANLU</name>
<feature type="compositionally biased region" description="Basic and acidic residues" evidence="2">
    <location>
        <begin position="156"/>
        <end position="167"/>
    </location>
</feature>
<dbReference type="Gene3D" id="3.30.870.10">
    <property type="entry name" value="Endonuclease Chain A"/>
    <property type="match status" value="2"/>
</dbReference>
<feature type="domain" description="PLD phosphodiesterase" evidence="3">
    <location>
        <begin position="858"/>
        <end position="884"/>
    </location>
</feature>
<dbReference type="RefSeq" id="XP_035861650.1">
    <property type="nucleotide sequence ID" value="XM_036005757.1"/>
</dbReference>
<feature type="compositionally biased region" description="Basic and acidic residues" evidence="2">
    <location>
        <begin position="94"/>
        <end position="109"/>
    </location>
</feature>
<evidence type="ECO:0000259" key="3">
    <source>
        <dbReference type="PROSITE" id="PS50035"/>
    </source>
</evidence>
<dbReference type="InterPro" id="IPR032803">
    <property type="entry name" value="PLDc_3"/>
</dbReference>
<evidence type="ECO:0000313" key="5">
    <source>
        <dbReference type="Proteomes" id="UP000694568"/>
    </source>
</evidence>
<dbReference type="PROSITE" id="PS50035">
    <property type="entry name" value="PLD"/>
    <property type="match status" value="2"/>
</dbReference>
<feature type="compositionally biased region" description="Basic and acidic residues" evidence="2">
    <location>
        <begin position="245"/>
        <end position="254"/>
    </location>
</feature>
<feature type="compositionally biased region" description="Polar residues" evidence="2">
    <location>
        <begin position="270"/>
        <end position="279"/>
    </location>
</feature>
<dbReference type="Ensembl" id="ENSSLUT00000023806.1">
    <property type="protein sequence ID" value="ENSSLUP00000023050.1"/>
    <property type="gene ID" value="ENSSLUG00000010585.1"/>
</dbReference>
<gene>
    <name evidence="4" type="primary">pld7</name>
</gene>
<reference evidence="4" key="2">
    <citation type="submission" date="2025-09" db="UniProtKB">
        <authorList>
            <consortium name="Ensembl"/>
        </authorList>
    </citation>
    <scope>IDENTIFICATION</scope>
</reference>
<dbReference type="Pfam" id="PF13918">
    <property type="entry name" value="PLDc_3"/>
    <property type="match status" value="1"/>
</dbReference>
<dbReference type="GeneID" id="116036494"/>
<feature type="compositionally biased region" description="Basic and acidic residues" evidence="2">
    <location>
        <begin position="417"/>
        <end position="434"/>
    </location>
</feature>
<feature type="compositionally biased region" description="Basic and acidic residues" evidence="2">
    <location>
        <begin position="399"/>
        <end position="409"/>
    </location>
</feature>
<sequence>MLLRSRKSILPRQASGESDSSEVEFLDTTTVKPRRRSTRPLRRTTYEESDESDSESVQVMETRQSHAAELEEETAAAELKYCRVVLDRLRAEDEKATRKELEEKEDMNRKGGKLLSRIPTFRPRPTVASQTPELPGSQTDTPVHMTPPPEKAGSVEAEKPKLPHVRETSLPLPSVRVPKLDFEPPSPLSSTERAAAAAHSPLIAASKSSSSPESSLTASPRPALRPEQGSQQHVGPEKAGSVEVAKSKPPDVRETSLPLPSVRIPRVDSEATSLLSSTERAAAAAHSPLIAAPKSSSSSDSSLTASPRPALRPEQGSQQHVPEPEESKTFEMETETVQDAPVTQLPCEDSISQKPPEDTEEFATEVKSRITLTAAGDTEDEAIMDEQPPWEAGPMNPPELKDSRSSSDVEREDDVADEKSDGHDSEEEEKHHEPLISQSKFSYPAEEKTNVDESTSPVAPEKPAGAQSTKSSGCCSFALFCLLPTTLLLLGGVGQHVWHYGLPMSVAQLTAQMELHWLEGFGLVPEPCSTDCRVRLVESIPEGLYQPSASSRRSIADSWLHLLGKANSSVHIAAFYFTLRDSESAHSSDSQGRMVFEQLKQLESKGVDLQIAVNAPQTSTQDTAELAATGAEVREVDLKAVTGGIVHTKLWVVDQKHFYLGSANMDWRSLSQVKEVGLSVEDCSCLAQDASRIFGVYWSIGGVNNGSLPPYWPARLSALSSSQNPLRLKFNGVPAQVYLSSSPPQISARGRSDDLSTILSVIDDAQKFIYISVMDYLPLSQYTEPLRFWPAIDSALRAAACTRQVQVRLLVSCWKHSPAAMFPFLQSLLVLRRPPLKCDVDVKIFTVPSTAEQMKIPFARVNHAKYMVTDRVVYIGTSNWSENYFTRTAGVGLVVNQTGSEVKEGQETVQRQAEELFLRDWTSQYASALSVDDEDVCPGGSHWGAFYCMLNNILFLRSVEMCPG</sequence>
<protein>
    <submittedName>
        <fullName evidence="4">Phospholipase D family, member 7</fullName>
    </submittedName>
</protein>
<organism evidence="4 5">
    <name type="scientific">Sander lucioperca</name>
    <name type="common">Pike-perch</name>
    <name type="synonym">Perca lucioperca</name>
    <dbReference type="NCBI Taxonomy" id="283035"/>
    <lineage>
        <taxon>Eukaryota</taxon>
        <taxon>Metazoa</taxon>
        <taxon>Chordata</taxon>
        <taxon>Craniata</taxon>
        <taxon>Vertebrata</taxon>
        <taxon>Euteleostomi</taxon>
        <taxon>Actinopterygii</taxon>
        <taxon>Neopterygii</taxon>
        <taxon>Teleostei</taxon>
        <taxon>Neoteleostei</taxon>
        <taxon>Acanthomorphata</taxon>
        <taxon>Eupercaria</taxon>
        <taxon>Perciformes</taxon>
        <taxon>Percoidei</taxon>
        <taxon>Percidae</taxon>
        <taxon>Luciopercinae</taxon>
        <taxon>Sander</taxon>
    </lineage>
</organism>
<feature type="compositionally biased region" description="Low complexity" evidence="2">
    <location>
        <begin position="281"/>
        <end position="307"/>
    </location>
</feature>
<comment type="similarity">
    <text evidence="1">Belongs to the phospholipase D family.</text>
</comment>
<dbReference type="AlphaFoldDB" id="A0A8C9YIA5"/>
<dbReference type="PANTHER" id="PTHR10185">
    <property type="entry name" value="PHOSPHOLIPASE D - RELATED"/>
    <property type="match status" value="1"/>
</dbReference>
<dbReference type="GO" id="GO:0003824">
    <property type="term" value="F:catalytic activity"/>
    <property type="evidence" value="ECO:0007669"/>
    <property type="project" value="InterPro"/>
</dbReference>
<dbReference type="Proteomes" id="UP000694568">
    <property type="component" value="Unplaced"/>
</dbReference>
<dbReference type="OrthoDB" id="1923775at2759"/>
<dbReference type="GeneTree" id="ENSGT00950000183059"/>
<feature type="region of interest" description="Disordered" evidence="2">
    <location>
        <begin position="94"/>
        <end position="471"/>
    </location>
</feature>
<dbReference type="InterPro" id="IPR001736">
    <property type="entry name" value="PLipase_D/transphosphatidylase"/>
</dbReference>
<reference evidence="4" key="1">
    <citation type="submission" date="2025-08" db="UniProtKB">
        <authorList>
            <consortium name="Ensembl"/>
        </authorList>
    </citation>
    <scope>IDENTIFICATION</scope>
</reference>
<feature type="compositionally biased region" description="Low complexity" evidence="2">
    <location>
        <begin position="194"/>
        <end position="220"/>
    </location>
</feature>
<evidence type="ECO:0000313" key="4">
    <source>
        <dbReference type="Ensembl" id="ENSSLUP00000023050.1"/>
    </source>
</evidence>
<evidence type="ECO:0000256" key="1">
    <source>
        <dbReference type="ARBA" id="ARBA00008664"/>
    </source>
</evidence>
<dbReference type="SMART" id="SM00155">
    <property type="entry name" value="PLDc"/>
    <property type="match status" value="2"/>
</dbReference>
<feature type="compositionally biased region" description="Basic residues" evidence="2">
    <location>
        <begin position="32"/>
        <end position="42"/>
    </location>
</feature>
<feature type="compositionally biased region" description="Polar residues" evidence="2">
    <location>
        <begin position="127"/>
        <end position="141"/>
    </location>
</feature>
<keyword evidence="5" id="KW-1185">Reference proteome</keyword>
<dbReference type="RefSeq" id="XP_031135887.1">
    <property type="nucleotide sequence ID" value="XM_031280027.2"/>
</dbReference>
<dbReference type="SUPFAM" id="SSF56024">
    <property type="entry name" value="Phospholipase D/nuclease"/>
    <property type="match status" value="2"/>
</dbReference>
<evidence type="ECO:0000256" key="2">
    <source>
        <dbReference type="SAM" id="MobiDB-lite"/>
    </source>
</evidence>
<dbReference type="PANTHER" id="PTHR10185:SF26">
    <property type="entry name" value="PHOSPHOLIPASE D FAMILY, MEMBER 7"/>
    <property type="match status" value="1"/>
</dbReference>